<proteinExistence type="predicted"/>
<gene>
    <name evidence="1" type="ordered locus">Dvul_0593</name>
</gene>
<dbReference type="SUPFAM" id="SSF56784">
    <property type="entry name" value="HAD-like"/>
    <property type="match status" value="1"/>
</dbReference>
<dbReference type="InterPro" id="IPR023214">
    <property type="entry name" value="HAD_sf"/>
</dbReference>
<dbReference type="EMBL" id="CP000527">
    <property type="protein sequence ID" value="ABM27616.1"/>
    <property type="molecule type" value="Genomic_DNA"/>
</dbReference>
<dbReference type="AlphaFoldDB" id="A0A0H3A6C4"/>
<name>A0A0H3A6C4_NITV4</name>
<reference evidence="2" key="1">
    <citation type="journal article" date="2009" name="Environ. Microbiol.">
        <title>Contribution of mobile genetic elements to Desulfovibrio vulgaris genome plasticity.</title>
        <authorList>
            <person name="Walker C.B."/>
            <person name="Stolyar S."/>
            <person name="Chivian D."/>
            <person name="Pinel N."/>
            <person name="Gabster J.A."/>
            <person name="Dehal P.S."/>
            <person name="He Z."/>
            <person name="Yang Z.K."/>
            <person name="Yen H.C."/>
            <person name="Zhou J."/>
            <person name="Wall J.D."/>
            <person name="Hazen T.C."/>
            <person name="Arkin A.P."/>
            <person name="Stahl D.A."/>
        </authorList>
    </citation>
    <scope>NUCLEOTIDE SEQUENCE [LARGE SCALE GENOMIC DNA]</scope>
    <source>
        <strain evidence="2">DP4</strain>
    </source>
</reference>
<dbReference type="InterPro" id="IPR036412">
    <property type="entry name" value="HAD-like_sf"/>
</dbReference>
<dbReference type="KEGG" id="dvl:Dvul_0593"/>
<sequence>MLEYVIPGVKTLRLETLLLDYNGTIARDGRLVPGVAERIGRLAGDLRVVVLTADTHGTVRREMAALPIDVEVIEGCEGAQDKAKLEALMRCGAGTCVAMGNGRNDELMLRAAALSVAVMGDEGVAVGTLVAAQVAVRDINDGLDLLLEHGRLVATLRC</sequence>
<organism evidence="1 2">
    <name type="scientific">Nitratidesulfovibrio vulgaris (strain DP4)</name>
    <name type="common">Desulfovibrio vulgaris</name>
    <dbReference type="NCBI Taxonomy" id="391774"/>
    <lineage>
        <taxon>Bacteria</taxon>
        <taxon>Pseudomonadati</taxon>
        <taxon>Thermodesulfobacteriota</taxon>
        <taxon>Desulfovibrionia</taxon>
        <taxon>Desulfovibrionales</taxon>
        <taxon>Desulfovibrionaceae</taxon>
        <taxon>Nitratidesulfovibrio</taxon>
    </lineage>
</organism>
<evidence type="ECO:0000313" key="2">
    <source>
        <dbReference type="Proteomes" id="UP000009173"/>
    </source>
</evidence>
<dbReference type="RefSeq" id="WP_011791713.1">
    <property type="nucleotide sequence ID" value="NC_008751.1"/>
</dbReference>
<accession>A0A0H3A6C4</accession>
<evidence type="ECO:0000313" key="1">
    <source>
        <dbReference type="EMBL" id="ABM27616.1"/>
    </source>
</evidence>
<dbReference type="Proteomes" id="UP000009173">
    <property type="component" value="Chromosome"/>
</dbReference>
<evidence type="ECO:0008006" key="3">
    <source>
        <dbReference type="Google" id="ProtNLM"/>
    </source>
</evidence>
<dbReference type="HOGENOM" id="CLU_142246_0_0_7"/>
<dbReference type="Gene3D" id="3.40.50.1000">
    <property type="entry name" value="HAD superfamily/HAD-like"/>
    <property type="match status" value="1"/>
</dbReference>
<protein>
    <recommendedName>
        <fullName evidence="3">ATPase P</fullName>
    </recommendedName>
</protein>